<comment type="caution">
    <text evidence="3">The sequence shown here is derived from an EMBL/GenBank/DDBJ whole genome shotgun (WGS) entry which is preliminary data.</text>
</comment>
<evidence type="ECO:0000313" key="3">
    <source>
        <dbReference type="EMBL" id="TCS88440.1"/>
    </source>
</evidence>
<dbReference type="AlphaFoldDB" id="A0A4R3KTZ8"/>
<dbReference type="PANTHER" id="PTHR48081:SF6">
    <property type="entry name" value="PEPTIDASE S9 PROLYL OLIGOPEPTIDASE CATALYTIC DOMAIN-CONTAINING PROTEIN"/>
    <property type="match status" value="1"/>
</dbReference>
<evidence type="ECO:0000259" key="2">
    <source>
        <dbReference type="Pfam" id="PF20434"/>
    </source>
</evidence>
<dbReference type="InterPro" id="IPR029058">
    <property type="entry name" value="AB_hydrolase_fold"/>
</dbReference>
<protein>
    <submittedName>
        <fullName evidence="3">Acetyl esterase/lipase</fullName>
    </submittedName>
</protein>
<reference evidence="3 4" key="1">
    <citation type="submission" date="2019-03" db="EMBL/GenBank/DDBJ databases">
        <title>Genomic Encyclopedia of Type Strains, Phase IV (KMG-IV): sequencing the most valuable type-strain genomes for metagenomic binning, comparative biology and taxonomic classification.</title>
        <authorList>
            <person name="Goeker M."/>
        </authorList>
    </citation>
    <scope>NUCLEOTIDE SEQUENCE [LARGE SCALE GENOMIC DNA]</scope>
    <source>
        <strain evidence="3 4">DSM 21100</strain>
    </source>
</reference>
<accession>A0A4R3KTZ8</accession>
<evidence type="ECO:0000313" key="4">
    <source>
        <dbReference type="Proteomes" id="UP000295807"/>
    </source>
</evidence>
<dbReference type="InterPro" id="IPR049492">
    <property type="entry name" value="BD-FAE-like_dom"/>
</dbReference>
<dbReference type="SUPFAM" id="SSF53474">
    <property type="entry name" value="alpha/beta-Hydrolases"/>
    <property type="match status" value="1"/>
</dbReference>
<dbReference type="Gene3D" id="3.40.50.1820">
    <property type="entry name" value="alpha/beta hydrolase"/>
    <property type="match status" value="1"/>
</dbReference>
<feature type="domain" description="BD-FAE-like" evidence="2">
    <location>
        <begin position="60"/>
        <end position="158"/>
    </location>
</feature>
<sequence>MLFLMIAGITAYFNAAAQEREIIHLWKDVPGETGPKKPHELSDDTSRDVTRISRVSDPVLHVYRPAPGKNRGAGIIVCPGGGYSILAIDLEGHEVAAWLADLGFTAFVLEYRVPKKPLNALQDFQRAVRVVRSRAEEWGIQSGKVGAIGFSAGGDLVARGSSFHEKKLYPPQDKADSLTAKPSFSLLIYPAYLDKGENRSITPDLEIGSDYPPVFLFATADDSHGNSTLVMAGALRDAKVPAEQHLYTEGGHGYGLRPGNPAADAWPGLAAKWLSQLGL</sequence>
<dbReference type="PANTHER" id="PTHR48081">
    <property type="entry name" value="AB HYDROLASE SUPERFAMILY PROTEIN C4A8.06C"/>
    <property type="match status" value="1"/>
</dbReference>
<dbReference type="GO" id="GO:0016787">
    <property type="term" value="F:hydrolase activity"/>
    <property type="evidence" value="ECO:0007669"/>
    <property type="project" value="UniProtKB-KW"/>
</dbReference>
<proteinExistence type="predicted"/>
<dbReference type="Proteomes" id="UP000295807">
    <property type="component" value="Unassembled WGS sequence"/>
</dbReference>
<evidence type="ECO:0000256" key="1">
    <source>
        <dbReference type="ARBA" id="ARBA00022801"/>
    </source>
</evidence>
<name>A0A4R3KTZ8_9SPHI</name>
<keyword evidence="1" id="KW-0378">Hydrolase</keyword>
<gene>
    <name evidence="3" type="ORF">EDD80_103305</name>
</gene>
<dbReference type="EMBL" id="SMAD01000003">
    <property type="protein sequence ID" value="TCS88440.1"/>
    <property type="molecule type" value="Genomic_DNA"/>
</dbReference>
<keyword evidence="4" id="KW-1185">Reference proteome</keyword>
<organism evidence="3 4">
    <name type="scientific">Anseongella ginsenosidimutans</name>
    <dbReference type="NCBI Taxonomy" id="496056"/>
    <lineage>
        <taxon>Bacteria</taxon>
        <taxon>Pseudomonadati</taxon>
        <taxon>Bacteroidota</taxon>
        <taxon>Sphingobacteriia</taxon>
        <taxon>Sphingobacteriales</taxon>
        <taxon>Sphingobacteriaceae</taxon>
        <taxon>Anseongella</taxon>
    </lineage>
</organism>
<dbReference type="InterPro" id="IPR050300">
    <property type="entry name" value="GDXG_lipolytic_enzyme"/>
</dbReference>
<dbReference type="Pfam" id="PF20434">
    <property type="entry name" value="BD-FAE"/>
    <property type="match status" value="1"/>
</dbReference>